<reference evidence="1 2" key="1">
    <citation type="submission" date="2021-06" db="EMBL/GenBank/DDBJ databases">
        <title>Caerostris extrusa draft genome.</title>
        <authorList>
            <person name="Kono N."/>
            <person name="Arakawa K."/>
        </authorList>
    </citation>
    <scope>NUCLEOTIDE SEQUENCE [LARGE SCALE GENOMIC DNA]</scope>
</reference>
<evidence type="ECO:0000313" key="1">
    <source>
        <dbReference type="EMBL" id="GIY66448.1"/>
    </source>
</evidence>
<name>A0AAV4V8U3_CAEEX</name>
<comment type="caution">
    <text evidence="1">The sequence shown here is derived from an EMBL/GenBank/DDBJ whole genome shotgun (WGS) entry which is preliminary data.</text>
</comment>
<evidence type="ECO:0000313" key="2">
    <source>
        <dbReference type="Proteomes" id="UP001054945"/>
    </source>
</evidence>
<protein>
    <submittedName>
        <fullName evidence="1">Uncharacterized protein</fullName>
    </submittedName>
</protein>
<keyword evidence="2" id="KW-1185">Reference proteome</keyword>
<accession>A0AAV4V8U3</accession>
<feature type="non-terminal residue" evidence="1">
    <location>
        <position position="31"/>
    </location>
</feature>
<organism evidence="1 2">
    <name type="scientific">Caerostris extrusa</name>
    <name type="common">Bark spider</name>
    <name type="synonym">Caerostris bankana</name>
    <dbReference type="NCBI Taxonomy" id="172846"/>
    <lineage>
        <taxon>Eukaryota</taxon>
        <taxon>Metazoa</taxon>
        <taxon>Ecdysozoa</taxon>
        <taxon>Arthropoda</taxon>
        <taxon>Chelicerata</taxon>
        <taxon>Arachnida</taxon>
        <taxon>Araneae</taxon>
        <taxon>Araneomorphae</taxon>
        <taxon>Entelegynae</taxon>
        <taxon>Araneoidea</taxon>
        <taxon>Araneidae</taxon>
        <taxon>Caerostris</taxon>
    </lineage>
</organism>
<sequence>MGTINIQAGKCSRFVREDCECSGAILHESGH</sequence>
<dbReference type="Proteomes" id="UP001054945">
    <property type="component" value="Unassembled WGS sequence"/>
</dbReference>
<proteinExistence type="predicted"/>
<dbReference type="AlphaFoldDB" id="A0AAV4V8U3"/>
<dbReference type="EMBL" id="BPLR01014118">
    <property type="protein sequence ID" value="GIY66448.1"/>
    <property type="molecule type" value="Genomic_DNA"/>
</dbReference>
<gene>
    <name evidence="1" type="ORF">CEXT_148351</name>
</gene>